<dbReference type="SUPFAM" id="SSF46689">
    <property type="entry name" value="Homeodomain-like"/>
    <property type="match status" value="2"/>
</dbReference>
<keyword evidence="4" id="KW-0597">Phosphoprotein</keyword>
<evidence type="ECO:0000256" key="3">
    <source>
        <dbReference type="ARBA" id="ARBA00023163"/>
    </source>
</evidence>
<dbReference type="Pfam" id="PF00072">
    <property type="entry name" value="Response_reg"/>
    <property type="match status" value="1"/>
</dbReference>
<dbReference type="Pfam" id="PF12833">
    <property type="entry name" value="HTH_18"/>
    <property type="match status" value="1"/>
</dbReference>
<dbReference type="EMBL" id="CP147247">
    <property type="protein sequence ID" value="WYJ88963.1"/>
    <property type="molecule type" value="Genomic_DNA"/>
</dbReference>
<dbReference type="RefSeq" id="WP_339101913.1">
    <property type="nucleotide sequence ID" value="NZ_CP147247.1"/>
</dbReference>
<dbReference type="AlphaFoldDB" id="A0AAQ3XZW4"/>
<keyword evidence="3" id="KW-0804">Transcription</keyword>
<dbReference type="InterPro" id="IPR001789">
    <property type="entry name" value="Sig_transdc_resp-reg_receiver"/>
</dbReference>
<dbReference type="PANTHER" id="PTHR43280:SF2">
    <property type="entry name" value="HTH-TYPE TRANSCRIPTIONAL REGULATOR EXSA"/>
    <property type="match status" value="1"/>
</dbReference>
<gene>
    <name evidence="7" type="ORF">A5888_000682</name>
</gene>
<evidence type="ECO:0000259" key="5">
    <source>
        <dbReference type="PROSITE" id="PS01124"/>
    </source>
</evidence>
<dbReference type="PANTHER" id="PTHR43280">
    <property type="entry name" value="ARAC-FAMILY TRANSCRIPTIONAL REGULATOR"/>
    <property type="match status" value="1"/>
</dbReference>
<dbReference type="PROSITE" id="PS50110">
    <property type="entry name" value="RESPONSE_REGULATORY"/>
    <property type="match status" value="1"/>
</dbReference>
<protein>
    <submittedName>
        <fullName evidence="7">Two-component system, response regulator YesN</fullName>
    </submittedName>
</protein>
<dbReference type="SMART" id="SM00448">
    <property type="entry name" value="REC"/>
    <property type="match status" value="1"/>
</dbReference>
<dbReference type="InterPro" id="IPR009057">
    <property type="entry name" value="Homeodomain-like_sf"/>
</dbReference>
<dbReference type="Gene3D" id="1.10.10.60">
    <property type="entry name" value="Homeodomain-like"/>
    <property type="match status" value="2"/>
</dbReference>
<evidence type="ECO:0000256" key="4">
    <source>
        <dbReference type="PROSITE-ProRule" id="PRU00169"/>
    </source>
</evidence>
<feature type="domain" description="Response regulatory" evidence="6">
    <location>
        <begin position="3"/>
        <end position="120"/>
    </location>
</feature>
<dbReference type="Proteomes" id="UP000195141">
    <property type="component" value="Chromosome"/>
</dbReference>
<dbReference type="SUPFAM" id="SSF52172">
    <property type="entry name" value="CheY-like"/>
    <property type="match status" value="1"/>
</dbReference>
<proteinExistence type="predicted"/>
<keyword evidence="2" id="KW-0238">DNA-binding</keyword>
<organism evidence="7 8">
    <name type="scientific">Candidatus Enterococcus clewellii</name>
    <dbReference type="NCBI Taxonomy" id="1834193"/>
    <lineage>
        <taxon>Bacteria</taxon>
        <taxon>Bacillati</taxon>
        <taxon>Bacillota</taxon>
        <taxon>Bacilli</taxon>
        <taxon>Lactobacillales</taxon>
        <taxon>Enterococcaceae</taxon>
        <taxon>Enterococcus</taxon>
    </lineage>
</organism>
<dbReference type="PROSITE" id="PS01124">
    <property type="entry name" value="HTH_ARAC_FAMILY_2"/>
    <property type="match status" value="1"/>
</dbReference>
<evidence type="ECO:0000256" key="1">
    <source>
        <dbReference type="ARBA" id="ARBA00023015"/>
    </source>
</evidence>
<reference evidence="7" key="2">
    <citation type="submission" date="2024-03" db="EMBL/GenBank/DDBJ databases">
        <title>The Genome Sequence of Enterococcus sp. DIV0242b.</title>
        <authorList>
            <consortium name="The Broad Institute Genomics Platform"/>
            <consortium name="The Broad Institute Microbial Omics Core"/>
            <consortium name="The Broad Institute Genomic Center for Infectious Diseases"/>
            <person name="Earl A."/>
            <person name="Manson A."/>
            <person name="Gilmore M."/>
            <person name="Schwartman J."/>
            <person name="Shea T."/>
            <person name="Abouelleil A."/>
            <person name="Cao P."/>
            <person name="Chapman S."/>
            <person name="Cusick C."/>
            <person name="Young S."/>
            <person name="Neafsey D."/>
            <person name="Nusbaum C."/>
            <person name="Birren B."/>
        </authorList>
    </citation>
    <scope>NUCLEOTIDE SEQUENCE</scope>
    <source>
        <strain evidence="7">9E7_DIV0242</strain>
    </source>
</reference>
<dbReference type="SMART" id="SM00342">
    <property type="entry name" value="HTH_ARAC"/>
    <property type="match status" value="1"/>
</dbReference>
<feature type="modified residue" description="4-aspartylphosphate" evidence="4">
    <location>
        <position position="55"/>
    </location>
</feature>
<feature type="domain" description="HTH araC/xylS-type" evidence="5">
    <location>
        <begin position="380"/>
        <end position="478"/>
    </location>
</feature>
<keyword evidence="1" id="KW-0805">Transcription regulation</keyword>
<evidence type="ECO:0000256" key="2">
    <source>
        <dbReference type="ARBA" id="ARBA00023125"/>
    </source>
</evidence>
<dbReference type="GO" id="GO:0043565">
    <property type="term" value="F:sequence-specific DNA binding"/>
    <property type="evidence" value="ECO:0007669"/>
    <property type="project" value="InterPro"/>
</dbReference>
<keyword evidence="8" id="KW-1185">Reference proteome</keyword>
<name>A0AAQ3XZW4_9ENTE</name>
<dbReference type="CDD" id="cd17536">
    <property type="entry name" value="REC_YesN-like"/>
    <property type="match status" value="1"/>
</dbReference>
<reference evidence="7" key="1">
    <citation type="submission" date="2017-05" db="EMBL/GenBank/DDBJ databases">
        <authorList>
            <consortium name="The Broad Institute Genomics Platform"/>
            <consortium name="The Broad Institute Genomic Center for Infectious Diseases"/>
            <person name="Earl A."/>
            <person name="Manson A."/>
            <person name="Schwartman J."/>
            <person name="Gilmore M."/>
            <person name="Abouelleil A."/>
            <person name="Cao P."/>
            <person name="Chapman S."/>
            <person name="Cusick C."/>
            <person name="Shea T."/>
            <person name="Young S."/>
            <person name="Neafsey D."/>
            <person name="Nusbaum C."/>
            <person name="Birren B."/>
        </authorList>
    </citation>
    <scope>NUCLEOTIDE SEQUENCE</scope>
    <source>
        <strain evidence="7">9E7_DIV0242</strain>
    </source>
</reference>
<dbReference type="InterPro" id="IPR011006">
    <property type="entry name" value="CheY-like_superfamily"/>
</dbReference>
<evidence type="ECO:0000313" key="7">
    <source>
        <dbReference type="EMBL" id="WYJ88963.1"/>
    </source>
</evidence>
<sequence>MYNFLLVDDEALIRKGTLKKIEKLDLPIRCAAEAANGKEAIALLETETIDFIITDMDMPEIDGIALLDHLKINFPLLPIIVISGYENFDYVKKALQANAINYILKPFSKEDILKALNEALAKLDSSVASKENEEEMILNTILGHKTQLAINALTAKIKPGKSYLLVLVSLSEKDALPTNAIKQLAIFVAPIKAEAQLFIAVIEQTNLPALLEQVADNGLLGISKEVIDFSEIHHYYLQCIDALNTRTATSSNAATFIDESFKTGTYTFEKTAEIMYLIEAGKAVDLQEKLTEYFQHLIESQNPSLYTLKQIGLSLIEKSKNLLDDFYHTKSNYTFPEVFKEVMEQHFIFPEVLSYFINFLSTIAKGMAYEKVYASNDIIENIQTYLKKHYKDPINLDLLADLFYINQSYLSSLFKERTGSKYIDYLNQLRIEEAKIMLSNTDRKSGLIAKSVGYENEKYFFRVFKKYTNTTPEQYRLEHKTKKKT</sequence>
<accession>A0AAQ3XZW4</accession>
<evidence type="ECO:0000259" key="6">
    <source>
        <dbReference type="PROSITE" id="PS50110"/>
    </source>
</evidence>
<dbReference type="GO" id="GO:0000160">
    <property type="term" value="P:phosphorelay signal transduction system"/>
    <property type="evidence" value="ECO:0007669"/>
    <property type="project" value="InterPro"/>
</dbReference>
<dbReference type="GO" id="GO:0003700">
    <property type="term" value="F:DNA-binding transcription factor activity"/>
    <property type="evidence" value="ECO:0007669"/>
    <property type="project" value="InterPro"/>
</dbReference>
<evidence type="ECO:0000313" key="8">
    <source>
        <dbReference type="Proteomes" id="UP000195141"/>
    </source>
</evidence>
<dbReference type="InterPro" id="IPR018060">
    <property type="entry name" value="HTH_AraC"/>
</dbReference>
<dbReference type="Gene3D" id="3.40.50.2300">
    <property type="match status" value="1"/>
</dbReference>